<accession>A0A2P7NYW4</accession>
<comment type="similarity">
    <text evidence="2">Belongs to the glycosyl hydrolase 100 family.</text>
</comment>
<dbReference type="InterPro" id="IPR024746">
    <property type="entry name" value="Glyco_hydro_100"/>
</dbReference>
<dbReference type="EMBL" id="PXXU01000004">
    <property type="protein sequence ID" value="PSJ18650.1"/>
    <property type="molecule type" value="Genomic_DNA"/>
</dbReference>
<dbReference type="PANTHER" id="PTHR31916:SF28">
    <property type="entry name" value="NEUTRAL_ALKALINE INVERTASE 3, CHLOROPLASTIC"/>
    <property type="match status" value="1"/>
</dbReference>
<dbReference type="Proteomes" id="UP000241912">
    <property type="component" value="Unassembled WGS sequence"/>
</dbReference>
<keyword evidence="6" id="KW-0326">Glycosidase</keyword>
<dbReference type="OrthoDB" id="9763537at2"/>
<keyword evidence="5" id="KW-0119">Carbohydrate metabolism</keyword>
<proteinExistence type="inferred from homology"/>
<dbReference type="PANTHER" id="PTHR31916">
    <property type="match status" value="1"/>
</dbReference>
<dbReference type="InterPro" id="IPR008928">
    <property type="entry name" value="6-hairpin_glycosidase_sf"/>
</dbReference>
<dbReference type="GO" id="GO:0005987">
    <property type="term" value="P:sucrose catabolic process"/>
    <property type="evidence" value="ECO:0007669"/>
    <property type="project" value="TreeGrafter"/>
</dbReference>
<dbReference type="SUPFAM" id="SSF48208">
    <property type="entry name" value="Six-hairpin glycosidases"/>
    <property type="match status" value="1"/>
</dbReference>
<reference evidence="7 8" key="1">
    <citation type="submission" date="2018-03" db="EMBL/GenBank/DDBJ databases">
        <title>Draft genome of Nitrosomonas supralitoralis APG5.</title>
        <authorList>
            <person name="Urakawa H."/>
            <person name="Lopez J.V."/>
        </authorList>
    </citation>
    <scope>NUCLEOTIDE SEQUENCE [LARGE SCALE GENOMIC DNA]</scope>
    <source>
        <strain evidence="7 8">APG5</strain>
    </source>
</reference>
<comment type="catalytic activity">
    <reaction evidence="1">
        <text>Hydrolysis of terminal non-reducing beta-D-fructofuranoside residues in beta-D-fructofuranosides.</text>
        <dbReference type="EC" id="3.2.1.26"/>
    </reaction>
</comment>
<dbReference type="Gene3D" id="1.50.10.10">
    <property type="match status" value="1"/>
</dbReference>
<name>A0A2P7NYW4_9PROT</name>
<gene>
    <name evidence="7" type="ORF">C7H79_02015</name>
</gene>
<evidence type="ECO:0000313" key="8">
    <source>
        <dbReference type="Proteomes" id="UP000241912"/>
    </source>
</evidence>
<comment type="caution">
    <text evidence="7">The sequence shown here is derived from an EMBL/GenBank/DDBJ whole genome shotgun (WGS) entry which is preliminary data.</text>
</comment>
<dbReference type="GO" id="GO:0004575">
    <property type="term" value="F:sucrose alpha-glucosidase activity"/>
    <property type="evidence" value="ECO:0007669"/>
    <property type="project" value="TreeGrafter"/>
</dbReference>
<evidence type="ECO:0000256" key="2">
    <source>
        <dbReference type="ARBA" id="ARBA00007671"/>
    </source>
</evidence>
<evidence type="ECO:0000256" key="3">
    <source>
        <dbReference type="ARBA" id="ARBA00012758"/>
    </source>
</evidence>
<evidence type="ECO:0000256" key="4">
    <source>
        <dbReference type="ARBA" id="ARBA00022801"/>
    </source>
</evidence>
<dbReference type="InterPro" id="IPR012341">
    <property type="entry name" value="6hp_glycosidase-like_sf"/>
</dbReference>
<evidence type="ECO:0000256" key="5">
    <source>
        <dbReference type="ARBA" id="ARBA00023277"/>
    </source>
</evidence>
<dbReference type="EC" id="3.2.1.26" evidence="3"/>
<evidence type="ECO:0000256" key="1">
    <source>
        <dbReference type="ARBA" id="ARBA00000094"/>
    </source>
</evidence>
<keyword evidence="4" id="KW-0378">Hydrolase</keyword>
<evidence type="ECO:0000256" key="6">
    <source>
        <dbReference type="ARBA" id="ARBA00023295"/>
    </source>
</evidence>
<evidence type="ECO:0000313" key="7">
    <source>
        <dbReference type="EMBL" id="PSJ18650.1"/>
    </source>
</evidence>
<dbReference type="AlphaFoldDB" id="A0A2P7NYW4"/>
<protein>
    <recommendedName>
        <fullName evidence="3">beta-fructofuranosidase</fullName>
        <ecNumber evidence="3">3.2.1.26</ecNumber>
    </recommendedName>
</protein>
<organism evidence="7 8">
    <name type="scientific">Nitrosomonas supralitoralis</name>
    <dbReference type="NCBI Taxonomy" id="2116706"/>
    <lineage>
        <taxon>Bacteria</taxon>
        <taxon>Pseudomonadati</taxon>
        <taxon>Pseudomonadota</taxon>
        <taxon>Betaproteobacteria</taxon>
        <taxon>Nitrosomonadales</taxon>
        <taxon>Nitrosomonadaceae</taxon>
        <taxon>Nitrosomonas</taxon>
    </lineage>
</organism>
<keyword evidence="8" id="KW-1185">Reference proteome</keyword>
<sequence length="453" mass="51295">MIENAWCELNNSVIEYKGQPVGTIAARDPASDTLNYDQCFVRDFAVSALAFLMHGETKIVRNFLTIMVEPQGKVKYMNCFMAGKGLMPASFKIVKSDGIPQLEADFGEKSIARVSPVDSGLWWLIILRAYVRASGDTTLVKQPAFQQAITLTLELFLESRFDMRPTLLVSDGAYMIDRRMGVYGYPFDLQSLLFAALSAARELLVADDYYHRSITERLTHLCDHLHHYYWLDFDRLNMIYRYKVDGYGSQILNTFNIQPSTIKPALIDWLPAEGGYFAGNVDPGRMDFRYFAQGNLLAIVSSLATQDQSHKIMTLIEQRWHDLIGQMPVKICYPALEGYDWEIVTGADPKNSAWSYHNGGNWPSLLWLLAAAAQKSGHPALAIRALNSAAKRLASEHWPEYFDGHYGQLVGKEARRFQTWSIAGFLAAYQILEQPEHLDLLKFESQTTVRACD</sequence>
<dbReference type="Pfam" id="PF12899">
    <property type="entry name" value="Glyco_hydro_100"/>
    <property type="match status" value="1"/>
</dbReference>
<dbReference type="GO" id="GO:0033926">
    <property type="term" value="F:endo-alpha-N-acetylgalactosaminidase activity"/>
    <property type="evidence" value="ECO:0007669"/>
    <property type="project" value="InterPro"/>
</dbReference>